<evidence type="ECO:0000256" key="3">
    <source>
        <dbReference type="ARBA" id="ARBA00023015"/>
    </source>
</evidence>
<sequence>VSDLLDYTAEELTGKNLYTLCHAEDGNKLRKCHIDLISKGQVLTHYWRLMNKNGGYTWVQTCATVVCNSKNADEQNIICVNYVISTKEYANMILDCCQLENGLETIKREEPGTDNGAGSPGGDPSNDGQPGPSASRPSDPQKSPKPETPEPRTRTINCSDQLIVLIKSSHRLFEL</sequence>
<keyword evidence="5" id="KW-0804">Transcription</keyword>
<evidence type="ECO:0000256" key="1">
    <source>
        <dbReference type="ARBA" id="ARBA00004123"/>
    </source>
</evidence>
<evidence type="ECO:0000256" key="2">
    <source>
        <dbReference type="ARBA" id="ARBA00022737"/>
    </source>
</evidence>
<comment type="subcellular location">
    <subcellularLocation>
        <location evidence="1">Nucleus</location>
    </subcellularLocation>
</comment>
<dbReference type="GO" id="GO:0000981">
    <property type="term" value="F:DNA-binding transcription factor activity, RNA polymerase II-specific"/>
    <property type="evidence" value="ECO:0007669"/>
    <property type="project" value="TreeGrafter"/>
</dbReference>
<dbReference type="PANTHER" id="PTHR23043:SF26">
    <property type="entry name" value="PROTEIN TRACHEALESS"/>
    <property type="match status" value="1"/>
</dbReference>
<dbReference type="EMBL" id="AJVK01030262">
    <property type="status" value="NOT_ANNOTATED_CDS"/>
    <property type="molecule type" value="Genomic_DNA"/>
</dbReference>
<dbReference type="GO" id="GO:0000977">
    <property type="term" value="F:RNA polymerase II transcription regulatory region sequence-specific DNA binding"/>
    <property type="evidence" value="ECO:0007669"/>
    <property type="project" value="TreeGrafter"/>
</dbReference>
<reference evidence="8" key="1">
    <citation type="submission" date="2022-08" db="UniProtKB">
        <authorList>
            <consortium name="EnsemblMetazoa"/>
        </authorList>
    </citation>
    <scope>IDENTIFICATION</scope>
    <source>
        <strain evidence="8">Israel</strain>
    </source>
</reference>
<protein>
    <submittedName>
        <fullName evidence="8">Uncharacterized protein</fullName>
    </submittedName>
</protein>
<dbReference type="AlphaFoldDB" id="A0A1B0DBU4"/>
<keyword evidence="9" id="KW-1185">Reference proteome</keyword>
<feature type="compositionally biased region" description="Basic and acidic residues" evidence="7">
    <location>
        <begin position="142"/>
        <end position="153"/>
    </location>
</feature>
<keyword evidence="4" id="KW-0238">DNA-binding</keyword>
<dbReference type="InterPro" id="IPR013655">
    <property type="entry name" value="PAS_fold_3"/>
</dbReference>
<evidence type="ECO:0000313" key="8">
    <source>
        <dbReference type="EnsemblMetazoa" id="PPAI005283-PA"/>
    </source>
</evidence>
<keyword evidence="2" id="KW-0677">Repeat</keyword>
<dbReference type="GO" id="GO:0005634">
    <property type="term" value="C:nucleus"/>
    <property type="evidence" value="ECO:0007669"/>
    <property type="project" value="UniProtKB-SubCell"/>
</dbReference>
<keyword evidence="6" id="KW-0539">Nucleus</keyword>
<feature type="region of interest" description="Disordered" evidence="7">
    <location>
        <begin position="108"/>
        <end position="156"/>
    </location>
</feature>
<dbReference type="InterPro" id="IPR000014">
    <property type="entry name" value="PAS"/>
</dbReference>
<dbReference type="GO" id="GO:0010557">
    <property type="term" value="P:positive regulation of macromolecule biosynthetic process"/>
    <property type="evidence" value="ECO:0007669"/>
    <property type="project" value="UniProtKB-ARBA"/>
</dbReference>
<evidence type="ECO:0000256" key="4">
    <source>
        <dbReference type="ARBA" id="ARBA00023125"/>
    </source>
</evidence>
<keyword evidence="3" id="KW-0805">Transcription regulation</keyword>
<dbReference type="SUPFAM" id="SSF55785">
    <property type="entry name" value="PYP-like sensor domain (PAS domain)"/>
    <property type="match status" value="1"/>
</dbReference>
<dbReference type="EnsemblMetazoa" id="PPAI005283-RA">
    <property type="protein sequence ID" value="PPAI005283-PA"/>
    <property type="gene ID" value="PPAI005283"/>
</dbReference>
<dbReference type="PANTHER" id="PTHR23043">
    <property type="entry name" value="HYPOXIA-INDUCIBLE FACTOR 1 ALPHA"/>
    <property type="match status" value="1"/>
</dbReference>
<dbReference type="PROSITE" id="PS50112">
    <property type="entry name" value="PAS"/>
    <property type="match status" value="1"/>
</dbReference>
<dbReference type="CDD" id="cd00130">
    <property type="entry name" value="PAS"/>
    <property type="match status" value="1"/>
</dbReference>
<proteinExistence type="predicted"/>
<evidence type="ECO:0000256" key="5">
    <source>
        <dbReference type="ARBA" id="ARBA00023163"/>
    </source>
</evidence>
<dbReference type="VEuPathDB" id="VectorBase:PPAI005283"/>
<dbReference type="Pfam" id="PF08447">
    <property type="entry name" value="PAS_3"/>
    <property type="match status" value="1"/>
</dbReference>
<dbReference type="Gene3D" id="3.30.450.20">
    <property type="entry name" value="PAS domain"/>
    <property type="match status" value="1"/>
</dbReference>
<evidence type="ECO:0000256" key="7">
    <source>
        <dbReference type="SAM" id="MobiDB-lite"/>
    </source>
</evidence>
<dbReference type="Proteomes" id="UP000092462">
    <property type="component" value="Unassembled WGS sequence"/>
</dbReference>
<accession>A0A1B0DBU4</accession>
<evidence type="ECO:0000256" key="6">
    <source>
        <dbReference type="ARBA" id="ARBA00023242"/>
    </source>
</evidence>
<dbReference type="InterPro" id="IPR001610">
    <property type="entry name" value="PAC"/>
</dbReference>
<dbReference type="FunFam" id="3.30.450.20:FF:000021">
    <property type="entry name" value="Neuronal PAS domain-containing protein 3"/>
    <property type="match status" value="1"/>
</dbReference>
<evidence type="ECO:0000313" key="9">
    <source>
        <dbReference type="Proteomes" id="UP000092462"/>
    </source>
</evidence>
<dbReference type="SMART" id="SM00086">
    <property type="entry name" value="PAC"/>
    <property type="match status" value="1"/>
</dbReference>
<dbReference type="VEuPathDB" id="VectorBase:PPAPM1_011742"/>
<dbReference type="InterPro" id="IPR035965">
    <property type="entry name" value="PAS-like_dom_sf"/>
</dbReference>
<dbReference type="NCBIfam" id="TIGR00229">
    <property type="entry name" value="sensory_box"/>
    <property type="match status" value="1"/>
</dbReference>
<name>A0A1B0DBU4_PHLPP</name>
<organism evidence="8 9">
    <name type="scientific">Phlebotomus papatasi</name>
    <name type="common">Sandfly</name>
    <dbReference type="NCBI Taxonomy" id="29031"/>
    <lineage>
        <taxon>Eukaryota</taxon>
        <taxon>Metazoa</taxon>
        <taxon>Ecdysozoa</taxon>
        <taxon>Arthropoda</taxon>
        <taxon>Hexapoda</taxon>
        <taxon>Insecta</taxon>
        <taxon>Pterygota</taxon>
        <taxon>Neoptera</taxon>
        <taxon>Endopterygota</taxon>
        <taxon>Diptera</taxon>
        <taxon>Nematocera</taxon>
        <taxon>Psychodoidea</taxon>
        <taxon>Psychodidae</taxon>
        <taxon>Phlebotomus</taxon>
        <taxon>Phlebotomus</taxon>
    </lineage>
</organism>